<accession>A0A4Q5J021</accession>
<dbReference type="OrthoDB" id="9799036at2"/>
<feature type="domain" description="Thioesterase" evidence="1">
    <location>
        <begin position="17"/>
        <end position="97"/>
    </location>
</feature>
<reference evidence="2 3" key="1">
    <citation type="submission" date="2019-01" db="EMBL/GenBank/DDBJ databases">
        <title>Nocardioides guangzhouensis sp. nov., an actinobacterium isolated from soil.</title>
        <authorList>
            <person name="Fu Y."/>
            <person name="Cai Y."/>
            <person name="Lin Z."/>
            <person name="Chen P."/>
        </authorList>
    </citation>
    <scope>NUCLEOTIDE SEQUENCE [LARGE SCALE GENOMIC DNA]</scope>
    <source>
        <strain evidence="2 3">NBRC 105384</strain>
    </source>
</reference>
<dbReference type="RefSeq" id="WP_129988310.1">
    <property type="nucleotide sequence ID" value="NZ_SDPU01000028.1"/>
</dbReference>
<gene>
    <name evidence="2" type="ORF">ETU37_15805</name>
</gene>
<dbReference type="EMBL" id="SDPU01000028">
    <property type="protein sequence ID" value="RYU10719.1"/>
    <property type="molecule type" value="Genomic_DNA"/>
</dbReference>
<evidence type="ECO:0000259" key="1">
    <source>
        <dbReference type="Pfam" id="PF03061"/>
    </source>
</evidence>
<dbReference type="CDD" id="cd00586">
    <property type="entry name" value="4HBT"/>
    <property type="match status" value="1"/>
</dbReference>
<keyword evidence="3" id="KW-1185">Reference proteome</keyword>
<comment type="caution">
    <text evidence="2">The sequence shown here is derived from an EMBL/GenBank/DDBJ whole genome shotgun (WGS) entry which is preliminary data.</text>
</comment>
<evidence type="ECO:0000313" key="2">
    <source>
        <dbReference type="EMBL" id="RYU10719.1"/>
    </source>
</evidence>
<organism evidence="2 3">
    <name type="scientific">Nocardioides iriomotensis</name>
    <dbReference type="NCBI Taxonomy" id="715784"/>
    <lineage>
        <taxon>Bacteria</taxon>
        <taxon>Bacillati</taxon>
        <taxon>Actinomycetota</taxon>
        <taxon>Actinomycetes</taxon>
        <taxon>Propionibacteriales</taxon>
        <taxon>Nocardioidaceae</taxon>
        <taxon>Nocardioides</taxon>
    </lineage>
</organism>
<dbReference type="InterPro" id="IPR006683">
    <property type="entry name" value="Thioestr_dom"/>
</dbReference>
<name>A0A4Q5J021_9ACTN</name>
<proteinExistence type="predicted"/>
<dbReference type="Gene3D" id="3.10.129.10">
    <property type="entry name" value="Hotdog Thioesterase"/>
    <property type="match status" value="1"/>
</dbReference>
<dbReference type="AlphaFoldDB" id="A0A4Q5J021"/>
<dbReference type="InterPro" id="IPR029069">
    <property type="entry name" value="HotDog_dom_sf"/>
</dbReference>
<dbReference type="SUPFAM" id="SSF54637">
    <property type="entry name" value="Thioesterase/thiol ester dehydrase-isomerase"/>
    <property type="match status" value="1"/>
</dbReference>
<protein>
    <submittedName>
        <fullName evidence="2">Acyl-CoA thioesterase</fullName>
    </submittedName>
</protein>
<sequence>MGEESWLELRFRDVDAFGHVYHAEYLTFLDTLRARWFASVGVDDPEQYVVARVEIDYLSSLVLADDRVRATFEVERVGTSSVTLREAVIAGDGREVARTRVVVVLRDPATGASRPVRDHERTALALSKSSGSLD</sequence>
<dbReference type="Pfam" id="PF03061">
    <property type="entry name" value="4HBT"/>
    <property type="match status" value="1"/>
</dbReference>
<dbReference type="Proteomes" id="UP000291189">
    <property type="component" value="Unassembled WGS sequence"/>
</dbReference>
<evidence type="ECO:0000313" key="3">
    <source>
        <dbReference type="Proteomes" id="UP000291189"/>
    </source>
</evidence>